<dbReference type="Proteomes" id="UP000030377">
    <property type="component" value="Unassembled WGS sequence"/>
</dbReference>
<proteinExistence type="predicted"/>
<reference evidence="1 2" key="1">
    <citation type="submission" date="2014-09" db="EMBL/GenBank/DDBJ databases">
        <title>Draft genome of Bradyrhizobium japonicum Is-34.</title>
        <authorList>
            <person name="Tsurumaru H."/>
            <person name="Yamakawa T."/>
            <person name="Hashimoto S."/>
            <person name="Okizaki K."/>
            <person name="Kanesaki Y."/>
            <person name="Yoshikawa H."/>
            <person name="Yajima S."/>
        </authorList>
    </citation>
    <scope>NUCLEOTIDE SEQUENCE [LARGE SCALE GENOMIC DNA]</scope>
    <source>
        <strain evidence="1 2">Is-34</strain>
    </source>
</reference>
<accession>A0A0A3XGN8</accession>
<dbReference type="EMBL" id="JRPN01000046">
    <property type="protein sequence ID" value="KGT73455.1"/>
    <property type="molecule type" value="Genomic_DNA"/>
</dbReference>
<organism evidence="1 2">
    <name type="scientific">Bradyrhizobium japonicum</name>
    <dbReference type="NCBI Taxonomy" id="375"/>
    <lineage>
        <taxon>Bacteria</taxon>
        <taxon>Pseudomonadati</taxon>
        <taxon>Pseudomonadota</taxon>
        <taxon>Alphaproteobacteria</taxon>
        <taxon>Hyphomicrobiales</taxon>
        <taxon>Nitrobacteraceae</taxon>
        <taxon>Bradyrhizobium</taxon>
    </lineage>
</organism>
<name>A0A0A3XGN8_BRAJP</name>
<evidence type="ECO:0000313" key="1">
    <source>
        <dbReference type="EMBL" id="KGT73455.1"/>
    </source>
</evidence>
<sequence>MLLARGPVSAISDEDIAAIAARVHVDRLAHDEQLRLQGMGLRLPRAADVLRIPSVRQPIASEGSS</sequence>
<evidence type="ECO:0000313" key="2">
    <source>
        <dbReference type="Proteomes" id="UP000030377"/>
    </source>
</evidence>
<gene>
    <name evidence="1" type="ORF">MA20_44440</name>
</gene>
<comment type="caution">
    <text evidence="1">The sequence shown here is derived from an EMBL/GenBank/DDBJ whole genome shotgun (WGS) entry which is preliminary data.</text>
</comment>
<protein>
    <submittedName>
        <fullName evidence="1">Uncharacterized protein</fullName>
    </submittedName>
</protein>
<dbReference type="AlphaFoldDB" id="A0A0A3XGN8"/>